<dbReference type="Gene3D" id="3.40.50.300">
    <property type="entry name" value="P-loop containing nucleotide triphosphate hydrolases"/>
    <property type="match status" value="1"/>
</dbReference>
<dbReference type="InterPro" id="IPR051539">
    <property type="entry name" value="T4SS-coupling_protein"/>
</dbReference>
<dbReference type="AlphaFoldDB" id="A0A1G7ARG6"/>
<evidence type="ECO:0000256" key="2">
    <source>
        <dbReference type="ARBA" id="ARBA00008806"/>
    </source>
</evidence>
<keyword evidence="3" id="KW-1003">Cell membrane</keyword>
<comment type="subcellular location">
    <subcellularLocation>
        <location evidence="1">Cell membrane</location>
        <topology evidence="1">Multi-pass membrane protein</topology>
    </subcellularLocation>
</comment>
<dbReference type="Proteomes" id="UP000198925">
    <property type="component" value="Unassembled WGS sequence"/>
</dbReference>
<gene>
    <name evidence="7" type="ORF">SAMN04487779_10219</name>
</gene>
<keyword evidence="8" id="KW-1185">Reference proteome</keyword>
<keyword evidence="5" id="KW-1133">Transmembrane helix</keyword>
<reference evidence="7 8" key="1">
    <citation type="submission" date="2016-10" db="EMBL/GenBank/DDBJ databases">
        <authorList>
            <person name="de Groot N.N."/>
        </authorList>
    </citation>
    <scope>NUCLEOTIDE SEQUENCE [LARGE SCALE GENOMIC DNA]</scope>
    <source>
        <strain evidence="7 8">CPCC 100156</strain>
    </source>
</reference>
<sequence>MVGGQPEKGRARAGGGRAAPKGFLLGRRCPEQAERRVGFVCRTEALTGGGGAPGEVVAYGGDAPVITMAPTGAGKTSGPVVSNLLLFPGQVIAVDVKGELLALTGRRRRAMGQEVHVLDLRDGASGGGCLNPLDLAARSGTEAAAVGRSFAACLIERGEERDRFWNDWAETLIGGAAAWLLEDCPPGERSLSRVFDLFTDDDPVYKIATMLDAKRVRNRAAYAAFAGFLSLPDRETRPCVLGSTTTHLRIFDSALVRRLTDATSFDLDALVAGRPMTIYIVVPPSRLAAYAPLLRIWLSGLMNLLSLRQRAPRRRTLMLVDEAAQLGRMQAFVLASTLMRSYGLTLWSVWQNAAQLDMYGAQARTLVDNAGAIQFFGVRNMRMAEELAALVGGVDPRDLMSLGRDEQYVLLEGGLPQRIGQVRYYDDPLFEGLPGGPRRRAR</sequence>
<dbReference type="InterPro" id="IPR027417">
    <property type="entry name" value="P-loop_NTPase"/>
</dbReference>
<name>A0A1G7ARG6_9PROT</name>
<protein>
    <submittedName>
        <fullName evidence="7">Type IV secretion system protein VirD4</fullName>
    </submittedName>
</protein>
<evidence type="ECO:0000313" key="7">
    <source>
        <dbReference type="EMBL" id="SDE17322.1"/>
    </source>
</evidence>
<dbReference type="GO" id="GO:0005886">
    <property type="term" value="C:plasma membrane"/>
    <property type="evidence" value="ECO:0007669"/>
    <property type="project" value="UniProtKB-SubCell"/>
</dbReference>
<evidence type="ECO:0000313" key="8">
    <source>
        <dbReference type="Proteomes" id="UP000198925"/>
    </source>
</evidence>
<evidence type="ECO:0000256" key="3">
    <source>
        <dbReference type="ARBA" id="ARBA00022475"/>
    </source>
</evidence>
<dbReference type="STRING" id="938405.SAMN02927895_05774"/>
<proteinExistence type="inferred from homology"/>
<accession>A0A1G7ARG6</accession>
<organism evidence="7 8">
    <name type="scientific">Belnapia rosea</name>
    <dbReference type="NCBI Taxonomy" id="938405"/>
    <lineage>
        <taxon>Bacteria</taxon>
        <taxon>Pseudomonadati</taxon>
        <taxon>Pseudomonadota</taxon>
        <taxon>Alphaproteobacteria</taxon>
        <taxon>Acetobacterales</taxon>
        <taxon>Roseomonadaceae</taxon>
        <taxon>Belnapia</taxon>
    </lineage>
</organism>
<keyword evidence="4" id="KW-0812">Transmembrane</keyword>
<dbReference type="InterPro" id="IPR003688">
    <property type="entry name" value="TraG/VirD4"/>
</dbReference>
<dbReference type="Pfam" id="PF02534">
    <property type="entry name" value="T4SS-DNA_transf"/>
    <property type="match status" value="1"/>
</dbReference>
<dbReference type="CDD" id="cd01127">
    <property type="entry name" value="TrwB_TraG_TraD_VirD4"/>
    <property type="match status" value="1"/>
</dbReference>
<evidence type="ECO:0000256" key="6">
    <source>
        <dbReference type="ARBA" id="ARBA00023136"/>
    </source>
</evidence>
<evidence type="ECO:0000256" key="5">
    <source>
        <dbReference type="ARBA" id="ARBA00022989"/>
    </source>
</evidence>
<dbReference type="SUPFAM" id="SSF52540">
    <property type="entry name" value="P-loop containing nucleoside triphosphate hydrolases"/>
    <property type="match status" value="1"/>
</dbReference>
<dbReference type="EMBL" id="FMZX01000021">
    <property type="protein sequence ID" value="SDE17322.1"/>
    <property type="molecule type" value="Genomic_DNA"/>
</dbReference>
<keyword evidence="6" id="KW-0472">Membrane</keyword>
<evidence type="ECO:0000256" key="1">
    <source>
        <dbReference type="ARBA" id="ARBA00004651"/>
    </source>
</evidence>
<dbReference type="PANTHER" id="PTHR37937">
    <property type="entry name" value="CONJUGATIVE TRANSFER: DNA TRANSPORT"/>
    <property type="match status" value="1"/>
</dbReference>
<dbReference type="PANTHER" id="PTHR37937:SF1">
    <property type="entry name" value="CONJUGATIVE TRANSFER: DNA TRANSPORT"/>
    <property type="match status" value="1"/>
</dbReference>
<comment type="similarity">
    <text evidence="2">Belongs to the VirD4/TraG family.</text>
</comment>
<evidence type="ECO:0000256" key="4">
    <source>
        <dbReference type="ARBA" id="ARBA00022692"/>
    </source>
</evidence>